<dbReference type="PANTHER" id="PTHR22642:SF2">
    <property type="entry name" value="PROTEIN LONG AFTER FAR-RED 3"/>
    <property type="match status" value="1"/>
</dbReference>
<dbReference type="InterPro" id="IPR032466">
    <property type="entry name" value="Metal_Hydrolase"/>
</dbReference>
<evidence type="ECO:0000313" key="2">
    <source>
        <dbReference type="EMBL" id="MBH0778055.1"/>
    </source>
</evidence>
<feature type="domain" description="Amidohydrolase 3" evidence="1">
    <location>
        <begin position="40"/>
        <end position="464"/>
    </location>
</feature>
<evidence type="ECO:0000259" key="1">
    <source>
        <dbReference type="Pfam" id="PF07969"/>
    </source>
</evidence>
<sequence length="467" mass="48991">MTVLLIRDAEIDGTAGLDLRVCDGRIERIGRALSTDTADDVIDARGGALLPGLHDHHLHLHAAAADAASVRCGPPAVRGRAELAAALAAAPGDEHGWVRGVGYIDTVAGDLDAAALDAVHDRRPVRVQHRSGALWVLNTAALTAAGLATATHPGVERATDGTPTGRIWRADNWLRERLPGTAAPRLATLGATLAAYGITGVTDATPDLSPTSLSALTSAHTDGDLPQHLHLLGVPLDARTDFPDRIGVGPYKIVLADSGLLAFDDLVDRIRLAHDAGRAVAVHCVSREALLLLLAALDVAGDRPGDRVEHGALIPADVIADLHRHGLRVVTQPGFLADRGDYYRAHVDTDDLPDLYRCRTLVEANVPLALSSDAPYGPLDPWTVLVAATTRTTESGAPLNPAERLTPAQALAGYLTPPDDPGGAPIHLRPGARADLVLLHAPLGEALRAPSADFVHTTVIHGRSITR</sequence>
<proteinExistence type="predicted"/>
<protein>
    <submittedName>
        <fullName evidence="2">Amidohydrolase family protein</fullName>
    </submittedName>
</protein>
<dbReference type="Pfam" id="PF07969">
    <property type="entry name" value="Amidohydro_3"/>
    <property type="match status" value="1"/>
</dbReference>
<dbReference type="GO" id="GO:0016810">
    <property type="term" value="F:hydrolase activity, acting on carbon-nitrogen (but not peptide) bonds"/>
    <property type="evidence" value="ECO:0007669"/>
    <property type="project" value="InterPro"/>
</dbReference>
<accession>A0A931N169</accession>
<evidence type="ECO:0000313" key="3">
    <source>
        <dbReference type="Proteomes" id="UP000655751"/>
    </source>
</evidence>
<keyword evidence="3" id="KW-1185">Reference proteome</keyword>
<dbReference type="InterPro" id="IPR013108">
    <property type="entry name" value="Amidohydro_3"/>
</dbReference>
<comment type="caution">
    <text evidence="2">The sequence shown here is derived from an EMBL/GenBank/DDBJ whole genome shotgun (WGS) entry which is preliminary data.</text>
</comment>
<organism evidence="2 3">
    <name type="scientific">Nocardia bovistercoris</name>
    <dbReference type="NCBI Taxonomy" id="2785916"/>
    <lineage>
        <taxon>Bacteria</taxon>
        <taxon>Bacillati</taxon>
        <taxon>Actinomycetota</taxon>
        <taxon>Actinomycetes</taxon>
        <taxon>Mycobacteriales</taxon>
        <taxon>Nocardiaceae</taxon>
        <taxon>Nocardia</taxon>
    </lineage>
</organism>
<dbReference type="InterPro" id="IPR011059">
    <property type="entry name" value="Metal-dep_hydrolase_composite"/>
</dbReference>
<dbReference type="Proteomes" id="UP000655751">
    <property type="component" value="Unassembled WGS sequence"/>
</dbReference>
<dbReference type="Gene3D" id="3.20.20.140">
    <property type="entry name" value="Metal-dependent hydrolases"/>
    <property type="match status" value="2"/>
</dbReference>
<reference evidence="2" key="1">
    <citation type="submission" date="2020-11" db="EMBL/GenBank/DDBJ databases">
        <title>Nocardia NEAU-351.nov., a novel actinomycete isolated from the cow dung.</title>
        <authorList>
            <person name="Zhang X."/>
        </authorList>
    </citation>
    <scope>NUCLEOTIDE SEQUENCE</scope>
    <source>
        <strain evidence="2">NEAU-351</strain>
    </source>
</reference>
<dbReference type="AlphaFoldDB" id="A0A931N169"/>
<dbReference type="SUPFAM" id="SSF51556">
    <property type="entry name" value="Metallo-dependent hydrolases"/>
    <property type="match status" value="1"/>
</dbReference>
<dbReference type="RefSeq" id="WP_196150353.1">
    <property type="nucleotide sequence ID" value="NZ_JADMLG010000006.1"/>
</dbReference>
<dbReference type="PANTHER" id="PTHR22642">
    <property type="entry name" value="IMIDAZOLONEPROPIONASE"/>
    <property type="match status" value="1"/>
</dbReference>
<dbReference type="SUPFAM" id="SSF51338">
    <property type="entry name" value="Composite domain of metallo-dependent hydrolases"/>
    <property type="match status" value="1"/>
</dbReference>
<name>A0A931N169_9NOCA</name>
<dbReference type="Gene3D" id="2.30.40.10">
    <property type="entry name" value="Urease, subunit C, domain 1"/>
    <property type="match status" value="1"/>
</dbReference>
<dbReference type="EMBL" id="JADMLG010000006">
    <property type="protein sequence ID" value="MBH0778055.1"/>
    <property type="molecule type" value="Genomic_DNA"/>
</dbReference>
<dbReference type="Gene3D" id="3.10.310.70">
    <property type="match status" value="1"/>
</dbReference>
<gene>
    <name evidence="2" type="ORF">IT779_17390</name>
</gene>